<dbReference type="EMBL" id="BLXT01000154">
    <property type="protein sequence ID" value="GFN74727.1"/>
    <property type="molecule type" value="Genomic_DNA"/>
</dbReference>
<feature type="compositionally biased region" description="Basic and acidic residues" evidence="5">
    <location>
        <begin position="334"/>
        <end position="349"/>
    </location>
</feature>
<dbReference type="AlphaFoldDB" id="A0AAV3XWV0"/>
<evidence type="ECO:0000256" key="5">
    <source>
        <dbReference type="SAM" id="MobiDB-lite"/>
    </source>
</evidence>
<evidence type="ECO:0000256" key="3">
    <source>
        <dbReference type="ARBA" id="ARBA00023163"/>
    </source>
</evidence>
<feature type="region of interest" description="Disordered" evidence="5">
    <location>
        <begin position="330"/>
        <end position="464"/>
    </location>
</feature>
<comment type="subcellular location">
    <subcellularLocation>
        <location evidence="1">Nucleus</location>
    </subcellularLocation>
</comment>
<dbReference type="GO" id="GO:0005634">
    <property type="term" value="C:nucleus"/>
    <property type="evidence" value="ECO:0007669"/>
    <property type="project" value="UniProtKB-SubCell"/>
</dbReference>
<dbReference type="InterPro" id="IPR039460">
    <property type="entry name" value="SUPT7L/Spt7"/>
</dbReference>
<feature type="domain" description="Bromodomain associated" evidence="6">
    <location>
        <begin position="146"/>
        <end position="225"/>
    </location>
</feature>
<dbReference type="Pfam" id="PF07524">
    <property type="entry name" value="Bromo_TP"/>
    <property type="match status" value="1"/>
</dbReference>
<name>A0AAV3XWV0_9GAST</name>
<proteinExistence type="predicted"/>
<feature type="region of interest" description="Disordered" evidence="5">
    <location>
        <begin position="97"/>
        <end position="119"/>
    </location>
</feature>
<protein>
    <submittedName>
        <fullName evidence="7">Staga complex 65 subunit gamma</fullName>
    </submittedName>
</protein>
<reference evidence="7 8" key="1">
    <citation type="journal article" date="2021" name="Elife">
        <title>Chloroplast acquisition without the gene transfer in kleptoplastic sea slugs, Plakobranchus ocellatus.</title>
        <authorList>
            <person name="Maeda T."/>
            <person name="Takahashi S."/>
            <person name="Yoshida T."/>
            <person name="Shimamura S."/>
            <person name="Takaki Y."/>
            <person name="Nagai Y."/>
            <person name="Toyoda A."/>
            <person name="Suzuki Y."/>
            <person name="Arimoto A."/>
            <person name="Ishii H."/>
            <person name="Satoh N."/>
            <person name="Nishiyama T."/>
            <person name="Hasebe M."/>
            <person name="Maruyama T."/>
            <person name="Minagawa J."/>
            <person name="Obokata J."/>
            <person name="Shigenobu S."/>
        </authorList>
    </citation>
    <scope>NUCLEOTIDE SEQUENCE [LARGE SCALE GENOMIC DNA]</scope>
</reference>
<evidence type="ECO:0000313" key="8">
    <source>
        <dbReference type="Proteomes" id="UP000735302"/>
    </source>
</evidence>
<evidence type="ECO:0000259" key="6">
    <source>
        <dbReference type="SMART" id="SM00576"/>
    </source>
</evidence>
<dbReference type="Gene3D" id="1.10.20.10">
    <property type="entry name" value="Histone, subunit A"/>
    <property type="match status" value="1"/>
</dbReference>
<accession>A0AAV3XWV0</accession>
<keyword evidence="3" id="KW-0804">Transcription</keyword>
<dbReference type="SMART" id="SM00576">
    <property type="entry name" value="BTP"/>
    <property type="match status" value="1"/>
</dbReference>
<dbReference type="GO" id="GO:0003713">
    <property type="term" value="F:transcription coactivator activity"/>
    <property type="evidence" value="ECO:0007669"/>
    <property type="project" value="TreeGrafter"/>
</dbReference>
<evidence type="ECO:0000256" key="4">
    <source>
        <dbReference type="ARBA" id="ARBA00023242"/>
    </source>
</evidence>
<evidence type="ECO:0000256" key="1">
    <source>
        <dbReference type="ARBA" id="ARBA00004123"/>
    </source>
</evidence>
<dbReference type="PANTHER" id="PTHR28598:SF1">
    <property type="entry name" value="STAGA COMPLEX 65 SUBUNIT GAMMA"/>
    <property type="match status" value="1"/>
</dbReference>
<sequence>MSQYSTPLWGEIPHIADTDSGIAALEREQITKPRPLEIEGPPLHQPSSRHRPPTNEVLPSEHFKMDPVVIHTIRLLNHVKRLHTAIDILRSDVKQETDASLTSVGPIPEYEGPPIKDRSSQKYFAEEEYETNFVRGMANPPPPIDDLTCRKLLRRSTCAILAHLSFDTAKESVVDTMTDLCHQFLVQFTKHMGAAADRKAQYGADGFPDIVERTFHEMGLGSVADLHDFYQQRVLTYHKQTLERCQALMQEYTTLSRQQQMAAGLAGTSSSDAGGSDTLHVIRIKEEPSNDIQFPLLDENSEVNEAEQLLNIESLGTFEITVEHETATGLTTEVESKWSHGGKASDAKSRQQAQAALAAASAATASTTPATTPSEETPGADNPTSTQHMDPSSVPGVRTPLSNSVPRTPQSNSAPPATPQAPTPREYSSIHEDSAIQEPGSISSMDIFSPSVPTPSIPKKKKKS</sequence>
<dbReference type="GO" id="GO:0046982">
    <property type="term" value="F:protein heterodimerization activity"/>
    <property type="evidence" value="ECO:0007669"/>
    <property type="project" value="InterPro"/>
</dbReference>
<dbReference type="CDD" id="cd06847">
    <property type="entry name" value="HFD_SUPT7L"/>
    <property type="match status" value="1"/>
</dbReference>
<comment type="caution">
    <text evidence="7">The sequence shown here is derived from an EMBL/GenBank/DDBJ whole genome shotgun (WGS) entry which is preliminary data.</text>
</comment>
<dbReference type="GO" id="GO:0000124">
    <property type="term" value="C:SAGA complex"/>
    <property type="evidence" value="ECO:0007669"/>
    <property type="project" value="InterPro"/>
</dbReference>
<keyword evidence="2" id="KW-0805">Transcription regulation</keyword>
<dbReference type="InterPro" id="IPR009072">
    <property type="entry name" value="Histone-fold"/>
</dbReference>
<dbReference type="InterPro" id="IPR006565">
    <property type="entry name" value="BTP"/>
</dbReference>
<keyword evidence="8" id="KW-1185">Reference proteome</keyword>
<dbReference type="Proteomes" id="UP000735302">
    <property type="component" value="Unassembled WGS sequence"/>
</dbReference>
<gene>
    <name evidence="7" type="ORF">PoB_000123300</name>
</gene>
<feature type="compositionally biased region" description="Low complexity" evidence="5">
    <location>
        <begin position="351"/>
        <end position="377"/>
    </location>
</feature>
<keyword evidence="4" id="KW-0539">Nucleus</keyword>
<organism evidence="7 8">
    <name type="scientific">Plakobranchus ocellatus</name>
    <dbReference type="NCBI Taxonomy" id="259542"/>
    <lineage>
        <taxon>Eukaryota</taxon>
        <taxon>Metazoa</taxon>
        <taxon>Spiralia</taxon>
        <taxon>Lophotrochozoa</taxon>
        <taxon>Mollusca</taxon>
        <taxon>Gastropoda</taxon>
        <taxon>Heterobranchia</taxon>
        <taxon>Euthyneura</taxon>
        <taxon>Panpulmonata</taxon>
        <taxon>Sacoglossa</taxon>
        <taxon>Placobranchoidea</taxon>
        <taxon>Plakobranchidae</taxon>
        <taxon>Plakobranchus</taxon>
    </lineage>
</organism>
<feature type="region of interest" description="Disordered" evidence="5">
    <location>
        <begin position="32"/>
        <end position="56"/>
    </location>
</feature>
<evidence type="ECO:0000256" key="2">
    <source>
        <dbReference type="ARBA" id="ARBA00023015"/>
    </source>
</evidence>
<evidence type="ECO:0000313" key="7">
    <source>
        <dbReference type="EMBL" id="GFN74727.1"/>
    </source>
</evidence>
<dbReference type="PANTHER" id="PTHR28598">
    <property type="entry name" value="STAGA COMPLEX 65 SUBUNIT GAMMA"/>
    <property type="match status" value="1"/>
</dbReference>